<keyword evidence="2" id="KW-0732">Signal</keyword>
<evidence type="ECO:0000313" key="4">
    <source>
        <dbReference type="EMBL" id="PQA88223.1"/>
    </source>
</evidence>
<dbReference type="SUPFAM" id="SSF53474">
    <property type="entry name" value="alpha/beta-Hydrolases"/>
    <property type="match status" value="1"/>
</dbReference>
<dbReference type="RefSeq" id="WP_104829468.1">
    <property type="nucleotide sequence ID" value="NZ_PJCH01000005.1"/>
</dbReference>
<dbReference type="GO" id="GO:0004252">
    <property type="term" value="F:serine-type endopeptidase activity"/>
    <property type="evidence" value="ECO:0007669"/>
    <property type="project" value="TreeGrafter"/>
</dbReference>
<dbReference type="Gene3D" id="3.40.50.1820">
    <property type="entry name" value="alpha/beta hydrolase"/>
    <property type="match status" value="1"/>
</dbReference>
<gene>
    <name evidence="4" type="ORF">CW354_07915</name>
</gene>
<dbReference type="InterPro" id="IPR001375">
    <property type="entry name" value="Peptidase_S9_cat"/>
</dbReference>
<dbReference type="PANTHER" id="PTHR42776">
    <property type="entry name" value="SERINE PEPTIDASE S9 FAMILY MEMBER"/>
    <property type="match status" value="1"/>
</dbReference>
<dbReference type="InterPro" id="IPR029058">
    <property type="entry name" value="AB_hydrolase_fold"/>
</dbReference>
<dbReference type="AlphaFoldDB" id="A0A2S7K6U0"/>
<feature type="signal peptide" evidence="2">
    <location>
        <begin position="1"/>
        <end position="20"/>
    </location>
</feature>
<dbReference type="OrthoDB" id="9798884at2"/>
<protein>
    <recommendedName>
        <fullName evidence="3">Peptidase S9 prolyl oligopeptidase catalytic domain-containing protein</fullName>
    </recommendedName>
</protein>
<dbReference type="Pfam" id="PF00326">
    <property type="entry name" value="Peptidase_S9"/>
    <property type="match status" value="1"/>
</dbReference>
<dbReference type="PANTHER" id="PTHR42776:SF27">
    <property type="entry name" value="DIPEPTIDYL PEPTIDASE FAMILY MEMBER 6"/>
    <property type="match status" value="1"/>
</dbReference>
<comment type="caution">
    <text evidence="4">The sequence shown here is derived from an EMBL/GenBank/DDBJ whole genome shotgun (WGS) entry which is preliminary data.</text>
</comment>
<proteinExistence type="predicted"/>
<feature type="domain" description="Peptidase S9 prolyl oligopeptidase catalytic" evidence="3">
    <location>
        <begin position="115"/>
        <end position="294"/>
    </location>
</feature>
<keyword evidence="1" id="KW-0378">Hydrolase</keyword>
<feature type="chain" id="PRO_5015770737" description="Peptidase S9 prolyl oligopeptidase catalytic domain-containing protein" evidence="2">
    <location>
        <begin position="21"/>
        <end position="305"/>
    </location>
</feature>
<dbReference type="GO" id="GO:0006508">
    <property type="term" value="P:proteolysis"/>
    <property type="evidence" value="ECO:0007669"/>
    <property type="project" value="InterPro"/>
</dbReference>
<accession>A0A2S7K6U0</accession>
<organism evidence="4 5">
    <name type="scientific">Hyphococcus luteus</name>
    <dbReference type="NCBI Taxonomy" id="2058213"/>
    <lineage>
        <taxon>Bacteria</taxon>
        <taxon>Pseudomonadati</taxon>
        <taxon>Pseudomonadota</taxon>
        <taxon>Alphaproteobacteria</taxon>
        <taxon>Parvularculales</taxon>
        <taxon>Parvularculaceae</taxon>
        <taxon>Hyphococcus</taxon>
    </lineage>
</organism>
<evidence type="ECO:0000256" key="1">
    <source>
        <dbReference type="ARBA" id="ARBA00022801"/>
    </source>
</evidence>
<reference evidence="4 5" key="1">
    <citation type="submission" date="2017-12" db="EMBL/GenBank/DDBJ databases">
        <authorList>
            <person name="Hurst M.R.H."/>
        </authorList>
    </citation>
    <scope>NUCLEOTIDE SEQUENCE [LARGE SCALE GENOMIC DNA]</scope>
    <source>
        <strain evidence="4 5">SY-3-19</strain>
    </source>
</reference>
<evidence type="ECO:0000259" key="3">
    <source>
        <dbReference type="Pfam" id="PF00326"/>
    </source>
</evidence>
<evidence type="ECO:0000256" key="2">
    <source>
        <dbReference type="SAM" id="SignalP"/>
    </source>
</evidence>
<evidence type="ECO:0000313" key="5">
    <source>
        <dbReference type="Proteomes" id="UP000239504"/>
    </source>
</evidence>
<dbReference type="EMBL" id="PJCH01000005">
    <property type="protein sequence ID" value="PQA88223.1"/>
    <property type="molecule type" value="Genomic_DNA"/>
</dbReference>
<name>A0A2S7K6U0_9PROT</name>
<sequence length="305" mass="33255">MKTLFAVAAACAAMLSPAFSQSVLKSRETMTLPGYAQALETSDVDVYADEGTYEAARNDSAYIFEKLTYESDGFEVVAYLMRARNGGARAGVVFNRGSYIRNNAAPELLPLMHRMAREGFTVLAPMYRGSEGAEGRDEMGGADLDDLMATAALAGELDSIIDDALYLYGESRGAMMVYQAIRDGYPARAAAVYGGFTDLERLIDSDPERYAGLTQALWPDFDENREAIIARRSALRFADALKTPLLIMHGGRDDDIPLAHALDMAAALAARGRDFDLVVYGDDSHVLPGHAEARDGRAARWFRAH</sequence>
<dbReference type="Proteomes" id="UP000239504">
    <property type="component" value="Unassembled WGS sequence"/>
</dbReference>
<keyword evidence="5" id="KW-1185">Reference proteome</keyword>